<dbReference type="Gene3D" id="1.10.10.410">
    <property type="match status" value="1"/>
</dbReference>
<dbReference type="EMBL" id="JAMFLX010000009">
    <property type="protein sequence ID" value="MCL6269973.1"/>
    <property type="molecule type" value="Genomic_DNA"/>
</dbReference>
<dbReference type="SUPFAM" id="SSF89095">
    <property type="entry name" value="GatB/YqeY motif"/>
    <property type="match status" value="1"/>
</dbReference>
<dbReference type="InterPro" id="IPR023168">
    <property type="entry name" value="GatB_Yqey_C_2"/>
</dbReference>
<evidence type="ECO:0000313" key="1">
    <source>
        <dbReference type="EMBL" id="MCL6269973.1"/>
    </source>
</evidence>
<protein>
    <submittedName>
        <fullName evidence="1">GatB/YqeY domain-containing protein</fullName>
    </submittedName>
</protein>
<comment type="caution">
    <text evidence="1">The sequence shown here is derived from an EMBL/GenBank/DDBJ whole genome shotgun (WGS) entry which is preliminary data.</text>
</comment>
<dbReference type="InterPro" id="IPR019004">
    <property type="entry name" value="YqeY/Aim41"/>
</dbReference>
<dbReference type="InterPro" id="IPR042184">
    <property type="entry name" value="YqeY/Aim41_N"/>
</dbReference>
<accession>A0ABT0PF18</accession>
<sequence>MSANNLKHRLNEAKKDAMRAKDKDRLSVVRMALAEFKRVEVDERIEVDDSRGLALLDRMVKQRRESASQYAQAERHDLASKEEFEISVLQGFLPQPLTDDEINGLIESAITETGASSIKEMGQVMGILKPQVQGRADMGAVSKMLKAKLS</sequence>
<proteinExistence type="predicted"/>
<dbReference type="PANTHER" id="PTHR28055">
    <property type="entry name" value="ALTERED INHERITANCE OF MITOCHONDRIA PROTEIN 41, MITOCHONDRIAL"/>
    <property type="match status" value="1"/>
</dbReference>
<dbReference type="Gene3D" id="1.10.1510.10">
    <property type="entry name" value="Uncharacterised protein YqeY/AIM41 PF09424, N-terminal domain"/>
    <property type="match status" value="1"/>
</dbReference>
<dbReference type="InterPro" id="IPR003789">
    <property type="entry name" value="Asn/Gln_tRNA_amidoTrase-B-like"/>
</dbReference>
<dbReference type="PANTHER" id="PTHR28055:SF1">
    <property type="entry name" value="ALTERED INHERITANCE OF MITOCHONDRIA PROTEIN 41, MITOCHONDRIAL"/>
    <property type="match status" value="1"/>
</dbReference>
<dbReference type="Pfam" id="PF09424">
    <property type="entry name" value="YqeY"/>
    <property type="match status" value="1"/>
</dbReference>
<name>A0ABT0PF18_9GAMM</name>
<organism evidence="1 2">
    <name type="scientific">Parendozoicomonas callyspongiae</name>
    <dbReference type="NCBI Taxonomy" id="2942213"/>
    <lineage>
        <taxon>Bacteria</taxon>
        <taxon>Pseudomonadati</taxon>
        <taxon>Pseudomonadota</taxon>
        <taxon>Gammaproteobacteria</taxon>
        <taxon>Oceanospirillales</taxon>
        <taxon>Endozoicomonadaceae</taxon>
        <taxon>Parendozoicomonas</taxon>
    </lineage>
</organism>
<keyword evidence="2" id="KW-1185">Reference proteome</keyword>
<reference evidence="1 2" key="1">
    <citation type="submission" date="2022-05" db="EMBL/GenBank/DDBJ databases">
        <authorList>
            <person name="Park J.-S."/>
        </authorList>
    </citation>
    <scope>NUCLEOTIDE SEQUENCE [LARGE SCALE GENOMIC DNA]</scope>
    <source>
        <strain evidence="1 2">2012CJ34-2</strain>
    </source>
</reference>
<evidence type="ECO:0000313" key="2">
    <source>
        <dbReference type="Proteomes" id="UP001203338"/>
    </source>
</evidence>
<dbReference type="RefSeq" id="WP_249699102.1">
    <property type="nucleotide sequence ID" value="NZ_JAMFLX010000009.1"/>
</dbReference>
<dbReference type="Proteomes" id="UP001203338">
    <property type="component" value="Unassembled WGS sequence"/>
</dbReference>
<gene>
    <name evidence="1" type="ORF">M3P05_08480</name>
</gene>